<dbReference type="Proteomes" id="UP000593561">
    <property type="component" value="Unassembled WGS sequence"/>
</dbReference>
<comment type="caution">
    <text evidence="1">The sequence shown here is derived from an EMBL/GenBank/DDBJ whole genome shotgun (WGS) entry which is preliminary data.</text>
</comment>
<dbReference type="AlphaFoldDB" id="A0A7J8SSM0"/>
<proteinExistence type="predicted"/>
<reference evidence="1 2" key="1">
    <citation type="journal article" date="2019" name="Genome Biol. Evol.">
        <title>Insights into the evolution of the New World diploid cottons (Gossypium, subgenus Houzingenia) based on genome sequencing.</title>
        <authorList>
            <person name="Grover C.E."/>
            <person name="Arick M.A. 2nd"/>
            <person name="Thrash A."/>
            <person name="Conover J.L."/>
            <person name="Sanders W.S."/>
            <person name="Peterson D.G."/>
            <person name="Frelichowski J.E."/>
            <person name="Scheffler J.A."/>
            <person name="Scheffler B.E."/>
            <person name="Wendel J.F."/>
        </authorList>
    </citation>
    <scope>NUCLEOTIDE SEQUENCE [LARGE SCALE GENOMIC DNA]</scope>
    <source>
        <strain evidence="1">27</strain>
        <tissue evidence="1">Leaf</tissue>
    </source>
</reference>
<gene>
    <name evidence="1" type="ORF">Godav_023471</name>
</gene>
<evidence type="ECO:0000313" key="1">
    <source>
        <dbReference type="EMBL" id="MBA0628825.1"/>
    </source>
</evidence>
<dbReference type="EMBL" id="JABFAC010000011">
    <property type="protein sequence ID" value="MBA0628825.1"/>
    <property type="molecule type" value="Genomic_DNA"/>
</dbReference>
<sequence>MKSLMHLLRLTVSLSWNSLKSWTTKLIHTLW</sequence>
<organism evidence="1 2">
    <name type="scientific">Gossypium davidsonii</name>
    <name type="common">Davidson's cotton</name>
    <name type="synonym">Gossypium klotzschianum subsp. davidsonii</name>
    <dbReference type="NCBI Taxonomy" id="34287"/>
    <lineage>
        <taxon>Eukaryota</taxon>
        <taxon>Viridiplantae</taxon>
        <taxon>Streptophyta</taxon>
        <taxon>Embryophyta</taxon>
        <taxon>Tracheophyta</taxon>
        <taxon>Spermatophyta</taxon>
        <taxon>Magnoliopsida</taxon>
        <taxon>eudicotyledons</taxon>
        <taxon>Gunneridae</taxon>
        <taxon>Pentapetalae</taxon>
        <taxon>rosids</taxon>
        <taxon>malvids</taxon>
        <taxon>Malvales</taxon>
        <taxon>Malvaceae</taxon>
        <taxon>Malvoideae</taxon>
        <taxon>Gossypium</taxon>
    </lineage>
</organism>
<keyword evidence="2" id="KW-1185">Reference proteome</keyword>
<accession>A0A7J8SSM0</accession>
<protein>
    <submittedName>
        <fullName evidence="1">Uncharacterized protein</fullName>
    </submittedName>
</protein>
<evidence type="ECO:0000313" key="2">
    <source>
        <dbReference type="Proteomes" id="UP000593561"/>
    </source>
</evidence>
<name>A0A7J8SSM0_GOSDV</name>